<feature type="region of interest" description="Disordered" evidence="1">
    <location>
        <begin position="1"/>
        <end position="27"/>
    </location>
</feature>
<organism evidence="2 3">
    <name type="scientific">Aspergillus leporis</name>
    <dbReference type="NCBI Taxonomy" id="41062"/>
    <lineage>
        <taxon>Eukaryota</taxon>
        <taxon>Fungi</taxon>
        <taxon>Dikarya</taxon>
        <taxon>Ascomycota</taxon>
        <taxon>Pezizomycotina</taxon>
        <taxon>Eurotiomycetes</taxon>
        <taxon>Eurotiomycetidae</taxon>
        <taxon>Eurotiales</taxon>
        <taxon>Aspergillaceae</taxon>
        <taxon>Aspergillus</taxon>
        <taxon>Aspergillus subgen. Circumdati</taxon>
    </lineage>
</organism>
<proteinExistence type="predicted"/>
<protein>
    <submittedName>
        <fullName evidence="2">Uncharacterized protein</fullName>
    </submittedName>
</protein>
<accession>A0A5N5WLM1</accession>
<dbReference type="EMBL" id="ML732345">
    <property type="protein sequence ID" value="KAB8069353.1"/>
    <property type="molecule type" value="Genomic_DNA"/>
</dbReference>
<evidence type="ECO:0000256" key="1">
    <source>
        <dbReference type="SAM" id="MobiDB-lite"/>
    </source>
</evidence>
<keyword evidence="3" id="KW-1185">Reference proteome</keyword>
<dbReference type="Proteomes" id="UP000326565">
    <property type="component" value="Unassembled WGS sequence"/>
</dbReference>
<dbReference type="AlphaFoldDB" id="A0A5N5WLM1"/>
<sequence length="101" mass="11343">MTSTLHANISEKRHQPTTMSSMSTRPEESYRSAFVELSSTSSSSYLLLQLSLQTSGKGLEGMRLLTIRGTTRNGEPIVESCCGQRSTATWWLHAFPRKKKY</sequence>
<reference evidence="2 3" key="1">
    <citation type="submission" date="2019-04" db="EMBL/GenBank/DDBJ databases">
        <title>Friends and foes A comparative genomics study of 23 Aspergillus species from section Flavi.</title>
        <authorList>
            <consortium name="DOE Joint Genome Institute"/>
            <person name="Kjaerbolling I."/>
            <person name="Vesth T."/>
            <person name="Frisvad J.C."/>
            <person name="Nybo J.L."/>
            <person name="Theobald S."/>
            <person name="Kildgaard S."/>
            <person name="Isbrandt T."/>
            <person name="Kuo A."/>
            <person name="Sato A."/>
            <person name="Lyhne E.K."/>
            <person name="Kogle M.E."/>
            <person name="Wiebenga A."/>
            <person name="Kun R.S."/>
            <person name="Lubbers R.J."/>
            <person name="Makela M.R."/>
            <person name="Barry K."/>
            <person name="Chovatia M."/>
            <person name="Clum A."/>
            <person name="Daum C."/>
            <person name="Haridas S."/>
            <person name="He G."/>
            <person name="LaButti K."/>
            <person name="Lipzen A."/>
            <person name="Mondo S."/>
            <person name="Riley R."/>
            <person name="Salamov A."/>
            <person name="Simmons B.A."/>
            <person name="Magnuson J.K."/>
            <person name="Henrissat B."/>
            <person name="Mortensen U.H."/>
            <person name="Larsen T.O."/>
            <person name="Devries R.P."/>
            <person name="Grigoriev I.V."/>
            <person name="Machida M."/>
            <person name="Baker S.E."/>
            <person name="Andersen M.R."/>
        </authorList>
    </citation>
    <scope>NUCLEOTIDE SEQUENCE [LARGE SCALE GENOMIC DNA]</scope>
    <source>
        <strain evidence="2 3">CBS 151.66</strain>
    </source>
</reference>
<evidence type="ECO:0000313" key="2">
    <source>
        <dbReference type="EMBL" id="KAB8069353.1"/>
    </source>
</evidence>
<name>A0A5N5WLM1_9EURO</name>
<gene>
    <name evidence="2" type="ORF">BDV29DRAFT_52019</name>
</gene>
<evidence type="ECO:0000313" key="3">
    <source>
        <dbReference type="Proteomes" id="UP000326565"/>
    </source>
</evidence>